<evidence type="ECO:0000259" key="9">
    <source>
        <dbReference type="PROSITE" id="PS51480"/>
    </source>
</evidence>
<name>A0A4R7ZEY2_9FIRM</name>
<dbReference type="Pfam" id="PF02734">
    <property type="entry name" value="Dak2"/>
    <property type="match status" value="1"/>
</dbReference>
<dbReference type="RefSeq" id="WP_134170133.1">
    <property type="nucleotide sequence ID" value="NZ_SODD01000027.1"/>
</dbReference>
<keyword evidence="5 10" id="KW-0418">Kinase</keyword>
<evidence type="ECO:0000256" key="5">
    <source>
        <dbReference type="ARBA" id="ARBA00022777"/>
    </source>
</evidence>
<dbReference type="EC" id="2.7.1.121" evidence="3"/>
<evidence type="ECO:0000256" key="1">
    <source>
        <dbReference type="ARBA" id="ARBA00001113"/>
    </source>
</evidence>
<feature type="domain" description="DhaL" evidence="9">
    <location>
        <begin position="6"/>
        <end position="204"/>
    </location>
</feature>
<comment type="subunit">
    <text evidence="7">Homodimer. The dihydroxyacetone kinase complex is composed of a homodimer of DhaM, a homodimer of DhaK and the subunit DhaL.</text>
</comment>
<evidence type="ECO:0000256" key="7">
    <source>
        <dbReference type="ARBA" id="ARBA00046577"/>
    </source>
</evidence>
<dbReference type="AlphaFoldDB" id="A0A4R7ZEY2"/>
<dbReference type="GO" id="GO:0005829">
    <property type="term" value="C:cytosol"/>
    <property type="evidence" value="ECO:0007669"/>
    <property type="project" value="TreeGrafter"/>
</dbReference>
<dbReference type="GO" id="GO:0004371">
    <property type="term" value="F:glycerone kinase activity"/>
    <property type="evidence" value="ECO:0007669"/>
    <property type="project" value="InterPro"/>
</dbReference>
<dbReference type="SMART" id="SM01120">
    <property type="entry name" value="Dak2"/>
    <property type="match status" value="1"/>
</dbReference>
<dbReference type="PANTHER" id="PTHR28629">
    <property type="entry name" value="TRIOKINASE/FMN CYCLASE"/>
    <property type="match status" value="1"/>
</dbReference>
<dbReference type="SUPFAM" id="SSF101473">
    <property type="entry name" value="DhaL-like"/>
    <property type="match status" value="1"/>
</dbReference>
<dbReference type="Gene3D" id="1.25.40.340">
    <property type="match status" value="1"/>
</dbReference>
<evidence type="ECO:0000256" key="8">
    <source>
        <dbReference type="ARBA" id="ARBA00055771"/>
    </source>
</evidence>
<evidence type="ECO:0000313" key="10">
    <source>
        <dbReference type="EMBL" id="TDW16197.1"/>
    </source>
</evidence>
<dbReference type="PANTHER" id="PTHR28629:SF4">
    <property type="entry name" value="TRIOKINASE_FMN CYCLASE"/>
    <property type="match status" value="1"/>
</dbReference>
<protein>
    <recommendedName>
        <fullName evidence="3">phosphoenolpyruvate--glycerone phosphotransferase</fullName>
        <ecNumber evidence="3">2.7.1.121</ecNumber>
    </recommendedName>
</protein>
<accession>A0A4R7ZEY2</accession>
<sequence>MKFTNQEGIEIVETIIACIQKNRDYLSEIDGAIGDGDHGINMNKGFTLAKEALTGKENMSTGFQIISKMLMSKIGGSMGPLYGNFFRGLYVASKQHEEIDGQIIGEMLDKAYDNIKKISPAKVNDKTLVDVLDPAIYAYHKEFDASQDVNKALTEMVGASQAGLEATKHMVAKLGRASRLGERSKGHQDAGATSAQLILESFADGCKKLLR</sequence>
<organism evidence="10 11">
    <name type="scientific">Breznakia blatticola</name>
    <dbReference type="NCBI Taxonomy" id="1754012"/>
    <lineage>
        <taxon>Bacteria</taxon>
        <taxon>Bacillati</taxon>
        <taxon>Bacillota</taxon>
        <taxon>Erysipelotrichia</taxon>
        <taxon>Erysipelotrichales</taxon>
        <taxon>Erysipelotrichaceae</taxon>
        <taxon>Breznakia</taxon>
    </lineage>
</organism>
<evidence type="ECO:0000256" key="2">
    <source>
        <dbReference type="ARBA" id="ARBA00004745"/>
    </source>
</evidence>
<comment type="function">
    <text evidence="8">ADP-binding subunit of the dihydroxyacetone kinase, which is responsible for the phosphoenolpyruvate (PEP)-dependent phosphorylation of dihydroxyacetone. DhaL-ADP is converted to DhaL-ATP via a phosphoryl group transfer from DhaM and transmits it to dihydroxyacetone binds to DhaK.</text>
</comment>
<keyword evidence="6" id="KW-0319">Glycerol metabolism</keyword>
<evidence type="ECO:0000256" key="6">
    <source>
        <dbReference type="ARBA" id="ARBA00022798"/>
    </source>
</evidence>
<keyword evidence="4" id="KW-0808">Transferase</keyword>
<dbReference type="PROSITE" id="PS51480">
    <property type="entry name" value="DHAL"/>
    <property type="match status" value="1"/>
</dbReference>
<dbReference type="InterPro" id="IPR012737">
    <property type="entry name" value="DhaK_L_YcgS"/>
</dbReference>
<comment type="pathway">
    <text evidence="2">Polyol metabolism; glycerol degradation.</text>
</comment>
<evidence type="ECO:0000313" key="11">
    <source>
        <dbReference type="Proteomes" id="UP000294743"/>
    </source>
</evidence>
<dbReference type="Proteomes" id="UP000294743">
    <property type="component" value="Unassembled WGS sequence"/>
</dbReference>
<dbReference type="OrthoDB" id="9800291at2"/>
<reference evidence="10 11" key="1">
    <citation type="submission" date="2019-03" db="EMBL/GenBank/DDBJ databases">
        <title>Genomic Encyclopedia of Type Strains, Phase IV (KMG-IV): sequencing the most valuable type-strain genomes for metagenomic binning, comparative biology and taxonomic classification.</title>
        <authorList>
            <person name="Goeker M."/>
        </authorList>
    </citation>
    <scope>NUCLEOTIDE SEQUENCE [LARGE SCALE GENOMIC DNA]</scope>
    <source>
        <strain evidence="10 11">DSM 28867</strain>
    </source>
</reference>
<proteinExistence type="predicted"/>
<dbReference type="InterPro" id="IPR036117">
    <property type="entry name" value="DhaL_dom_sf"/>
</dbReference>
<dbReference type="GO" id="GO:0047324">
    <property type="term" value="F:phosphoenolpyruvate-glycerone phosphotransferase activity"/>
    <property type="evidence" value="ECO:0007669"/>
    <property type="project" value="UniProtKB-EC"/>
</dbReference>
<evidence type="ECO:0000256" key="3">
    <source>
        <dbReference type="ARBA" id="ARBA00012095"/>
    </source>
</evidence>
<dbReference type="EMBL" id="SODD01000027">
    <property type="protein sequence ID" value="TDW16197.1"/>
    <property type="molecule type" value="Genomic_DNA"/>
</dbReference>
<dbReference type="InterPro" id="IPR050861">
    <property type="entry name" value="Dihydroxyacetone_Kinase"/>
</dbReference>
<dbReference type="GO" id="GO:0019563">
    <property type="term" value="P:glycerol catabolic process"/>
    <property type="evidence" value="ECO:0007669"/>
    <property type="project" value="TreeGrafter"/>
</dbReference>
<comment type="catalytic activity">
    <reaction evidence="1">
        <text>dihydroxyacetone + phosphoenolpyruvate = dihydroxyacetone phosphate + pyruvate</text>
        <dbReference type="Rhea" id="RHEA:18381"/>
        <dbReference type="ChEBI" id="CHEBI:15361"/>
        <dbReference type="ChEBI" id="CHEBI:16016"/>
        <dbReference type="ChEBI" id="CHEBI:57642"/>
        <dbReference type="ChEBI" id="CHEBI:58702"/>
        <dbReference type="EC" id="2.7.1.121"/>
    </reaction>
</comment>
<dbReference type="NCBIfam" id="TIGR02365">
    <property type="entry name" value="dha_L_ycgS"/>
    <property type="match status" value="1"/>
</dbReference>
<dbReference type="InterPro" id="IPR004007">
    <property type="entry name" value="DhaL_dom"/>
</dbReference>
<keyword evidence="11" id="KW-1185">Reference proteome</keyword>
<dbReference type="FunFam" id="1.25.40.340:FF:000002">
    <property type="entry name" value="Dihydroxyacetone kinase, L subunit"/>
    <property type="match status" value="1"/>
</dbReference>
<gene>
    <name evidence="10" type="ORF">EDD63_12724</name>
</gene>
<comment type="caution">
    <text evidence="10">The sequence shown here is derived from an EMBL/GenBank/DDBJ whole genome shotgun (WGS) entry which is preliminary data.</text>
</comment>
<evidence type="ECO:0000256" key="4">
    <source>
        <dbReference type="ARBA" id="ARBA00022679"/>
    </source>
</evidence>